<dbReference type="Pfam" id="PF13558">
    <property type="entry name" value="SbcC_Walker_B"/>
    <property type="match status" value="1"/>
</dbReference>
<feature type="coiled-coil region" evidence="1">
    <location>
        <begin position="307"/>
        <end position="385"/>
    </location>
</feature>
<feature type="coiled-coil region" evidence="1">
    <location>
        <begin position="699"/>
        <end position="758"/>
    </location>
</feature>
<dbReference type="OrthoDB" id="174137at2"/>
<feature type="coiled-coil region" evidence="1">
    <location>
        <begin position="629"/>
        <end position="663"/>
    </location>
</feature>
<dbReference type="CDD" id="cd00267">
    <property type="entry name" value="ABC_ATPase"/>
    <property type="match status" value="1"/>
</dbReference>
<evidence type="ECO:0000313" key="2">
    <source>
        <dbReference type="EMBL" id="SFN54458.1"/>
    </source>
</evidence>
<dbReference type="Pfam" id="PF13555">
    <property type="entry name" value="AAA_29"/>
    <property type="match status" value="1"/>
</dbReference>
<feature type="coiled-coil region" evidence="1">
    <location>
        <begin position="411"/>
        <end position="445"/>
    </location>
</feature>
<dbReference type="AlphaFoldDB" id="A0A1I4ZW52"/>
<evidence type="ECO:0000256" key="1">
    <source>
        <dbReference type="SAM" id="Coils"/>
    </source>
</evidence>
<dbReference type="SUPFAM" id="SSF52540">
    <property type="entry name" value="P-loop containing nucleoside triphosphate hydrolases"/>
    <property type="match status" value="1"/>
</dbReference>
<protein>
    <submittedName>
        <fullName evidence="2">Uncharacterized protein YPO0396</fullName>
    </submittedName>
</protein>
<dbReference type="RefSeq" id="WP_092909382.1">
    <property type="nucleotide sequence ID" value="NZ_FOUZ01000014.1"/>
</dbReference>
<keyword evidence="1" id="KW-0175">Coiled coil</keyword>
<accession>A0A1I4ZW52</accession>
<organism evidence="2 3">
    <name type="scientific">Algoriella xinjiangensis</name>
    <dbReference type="NCBI Taxonomy" id="684065"/>
    <lineage>
        <taxon>Bacteria</taxon>
        <taxon>Pseudomonadati</taxon>
        <taxon>Bacteroidota</taxon>
        <taxon>Flavobacteriia</taxon>
        <taxon>Flavobacteriales</taxon>
        <taxon>Weeksellaceae</taxon>
        <taxon>Algoriella</taxon>
    </lineage>
</organism>
<dbReference type="EMBL" id="FOUZ01000014">
    <property type="protein sequence ID" value="SFN54458.1"/>
    <property type="molecule type" value="Genomic_DNA"/>
</dbReference>
<gene>
    <name evidence="2" type="ORF">SAMN05421738_11494</name>
</gene>
<dbReference type="Proteomes" id="UP000199149">
    <property type="component" value="Unassembled WGS sequence"/>
</dbReference>
<keyword evidence="3" id="KW-1185">Reference proteome</keyword>
<dbReference type="STRING" id="684065.SAMN05421738_11494"/>
<proteinExistence type="predicted"/>
<evidence type="ECO:0000313" key="3">
    <source>
        <dbReference type="Proteomes" id="UP000199149"/>
    </source>
</evidence>
<dbReference type="Gene3D" id="3.40.50.300">
    <property type="entry name" value="P-loop containing nucleotide triphosphate hydrolases"/>
    <property type="match status" value="2"/>
</dbReference>
<sequence>MLNLFSTLTNKPGYRLQYMEVYNWGTFNDRIFKIEPKGNNSLLTGANASGKSTFIDALLTLLVPAKKDRFYNQSSGVDKKGDRTEETYVLGNYATIQRDGDLGTLTKSLRDKNCFSIILANFQNAEEKSITVFQVRWYSNDELRRSFGIAHLPLNIERDFQHFDQKGNWKKTLDKIYNSNTTKKKIEFMDGPIAYADRLADLFGMRSTKALSLFNQVVGVKVLEDLDEFIRTNMLEELDAESEFLALKDSFNTLMEAKINIEKVKDQLKYLEPIHDFSVKIEDYATQLKTLYHSKETSVFWFAQKGLQLANDELSKTTNQFDLLHQELNRLHEKESKLKDQETNLTVQIKSDNVGNQVEQLKNEINQLEKTIQNQQEKRENYNTICRLINLSENPDLVLFNQNKSDSFLLKENINQQIDKLNEELRNEKNQLETIISKQKEIENTLDFLAQNKNNITGNIATIRDEIVQLCHSSKDEIPFVAELIKINNETFEPAIEKLLHQFAHQIIVPEKYTEQVKNYLTENNYDAICSILTYKGFTSLDSLKTEINPIHLVYQLDFKAESIYSKWIKEIIEQQFDLICVEEIIENQNCLLKNGLIIYQNGNLVKDNRVEFSKKENYILGWENTQKIKVFYEDLKLLKTQVEESEQQIGQIKNQISEQQKQNEAIFNLQNSFEKFELIDDSSFVSDLENKQRFIEIISSENDSTEDLQNELARIQAELKDVSQKEINDKNREIFKLETQLQQIKNEIKRNEDLISQNKTIQIDQFEIIHPDLLSVDYYSIKLKQTEFQKELETQIKSLEYSKRLTEDKIKLKINEFKNPKEEIITKYKDWRSDVSALPDSIHIELISEYQDFYQKLNEENLPRFETKFEAYLQETIINKIGDFRMFFENWSDDILENINSLNESLSEIDYNTKDYTTYIQLVGSKLHNQEILEFKNLLNRAISIGNESLLLFEEKRDHFNENIAPLIKKLSKEDWRNKVMDVRYWFNYKAEEFRRDTNEKEKTHEHMGALSGGEKAQLTYTILGAAIAYQFNLTNNQKNNAFRFIAIDEAFKAQDEDKARYLLRLCKQLNLQLLVVTPSDNIHIVENDISFVHYVERKEEKYSWLYDMPIAQYQSQKELFDAFA</sequence>
<name>A0A1I4ZW52_9FLAO</name>
<dbReference type="InterPro" id="IPR027417">
    <property type="entry name" value="P-loop_NTPase"/>
</dbReference>
<reference evidence="3" key="1">
    <citation type="submission" date="2016-10" db="EMBL/GenBank/DDBJ databases">
        <authorList>
            <person name="Varghese N."/>
            <person name="Submissions S."/>
        </authorList>
    </citation>
    <scope>NUCLEOTIDE SEQUENCE [LARGE SCALE GENOMIC DNA]</scope>
    <source>
        <strain evidence="3">XJ109</strain>
    </source>
</reference>